<dbReference type="SUPFAM" id="SSF46785">
    <property type="entry name" value="Winged helix' DNA-binding domain"/>
    <property type="match status" value="1"/>
</dbReference>
<organism evidence="1 2">
    <name type="scientific">Limnoglobus roseus</name>
    <dbReference type="NCBI Taxonomy" id="2598579"/>
    <lineage>
        <taxon>Bacteria</taxon>
        <taxon>Pseudomonadati</taxon>
        <taxon>Planctomycetota</taxon>
        <taxon>Planctomycetia</taxon>
        <taxon>Gemmatales</taxon>
        <taxon>Gemmataceae</taxon>
        <taxon>Limnoglobus</taxon>
    </lineage>
</organism>
<dbReference type="KEGG" id="lrs:PX52LOC_03373"/>
<gene>
    <name evidence="1" type="ORF">PX52LOC_03373</name>
</gene>
<evidence type="ECO:0000313" key="2">
    <source>
        <dbReference type="Proteomes" id="UP000324974"/>
    </source>
</evidence>
<keyword evidence="2" id="KW-1185">Reference proteome</keyword>
<proteinExistence type="predicted"/>
<sequence>MSAAEIKVWFVLFRDSKHDASRTSQMDIARRAGVNVRTVRRAFDGLKRAGLL</sequence>
<dbReference type="RefSeq" id="WP_168219042.1">
    <property type="nucleotide sequence ID" value="NZ_CP042425.1"/>
</dbReference>
<protein>
    <submittedName>
        <fullName evidence="1">Transcriptional regulator</fullName>
    </submittedName>
</protein>
<dbReference type="AlphaFoldDB" id="A0A5C1ACF2"/>
<evidence type="ECO:0000313" key="1">
    <source>
        <dbReference type="EMBL" id="QEL16420.1"/>
    </source>
</evidence>
<reference evidence="2" key="1">
    <citation type="submission" date="2019-08" db="EMBL/GenBank/DDBJ databases">
        <title>Limnoglobus roseus gen. nov., sp. nov., a novel freshwater planctomycete with a giant genome from the family Gemmataceae.</title>
        <authorList>
            <person name="Kulichevskaya I.S."/>
            <person name="Naumoff D.G."/>
            <person name="Miroshnikov K."/>
            <person name="Ivanova A."/>
            <person name="Philippov D.A."/>
            <person name="Hakobyan A."/>
            <person name="Rijpstra I.C."/>
            <person name="Sinninghe Damste J.S."/>
            <person name="Liesack W."/>
            <person name="Dedysh S.N."/>
        </authorList>
    </citation>
    <scope>NUCLEOTIDE SEQUENCE [LARGE SCALE GENOMIC DNA]</scope>
    <source>
        <strain evidence="2">PX52</strain>
    </source>
</reference>
<dbReference type="Pfam" id="PF13730">
    <property type="entry name" value="HTH_36"/>
    <property type="match status" value="1"/>
</dbReference>
<dbReference type="InterPro" id="IPR036390">
    <property type="entry name" value="WH_DNA-bd_sf"/>
</dbReference>
<accession>A0A5C1ACF2</accession>
<dbReference type="EMBL" id="CP042425">
    <property type="protein sequence ID" value="QEL16420.1"/>
    <property type="molecule type" value="Genomic_DNA"/>
</dbReference>
<name>A0A5C1ACF2_9BACT</name>
<dbReference type="Proteomes" id="UP000324974">
    <property type="component" value="Chromosome"/>
</dbReference>